<dbReference type="Proteomes" id="UP001497453">
    <property type="component" value="Chromosome 7"/>
</dbReference>
<protein>
    <submittedName>
        <fullName evidence="1">Uncharacterized protein</fullName>
    </submittedName>
</protein>
<gene>
    <name evidence="1" type="ORF">GFSPODELE1_LOCUS8750</name>
</gene>
<organism evidence="1 2">
    <name type="scientific">Somion occarium</name>
    <dbReference type="NCBI Taxonomy" id="3059160"/>
    <lineage>
        <taxon>Eukaryota</taxon>
        <taxon>Fungi</taxon>
        <taxon>Dikarya</taxon>
        <taxon>Basidiomycota</taxon>
        <taxon>Agaricomycotina</taxon>
        <taxon>Agaricomycetes</taxon>
        <taxon>Polyporales</taxon>
        <taxon>Cerrenaceae</taxon>
        <taxon>Somion</taxon>
    </lineage>
</organism>
<accession>A0ABP1DWV5</accession>
<dbReference type="EMBL" id="OZ037950">
    <property type="protein sequence ID" value="CAL1712277.1"/>
    <property type="molecule type" value="Genomic_DNA"/>
</dbReference>
<evidence type="ECO:0000313" key="1">
    <source>
        <dbReference type="EMBL" id="CAL1712277.1"/>
    </source>
</evidence>
<name>A0ABP1DWV5_9APHY</name>
<evidence type="ECO:0000313" key="2">
    <source>
        <dbReference type="Proteomes" id="UP001497453"/>
    </source>
</evidence>
<sequence length="98" mass="10408">MDIADHVALSCSGCDLSNTYITDAYQLSLFGSLWFTGTAVSVPSPSRGHHANPSPTRAITSDRFVEGPFACLGPSSLFLAGEKEVQSSWSLPIGPFET</sequence>
<reference evidence="2" key="1">
    <citation type="submission" date="2024-04" db="EMBL/GenBank/DDBJ databases">
        <authorList>
            <person name="Shaw F."/>
            <person name="Minotto A."/>
        </authorList>
    </citation>
    <scope>NUCLEOTIDE SEQUENCE [LARGE SCALE GENOMIC DNA]</scope>
</reference>
<proteinExistence type="predicted"/>
<keyword evidence="2" id="KW-1185">Reference proteome</keyword>